<reference evidence="16" key="1">
    <citation type="submission" date="2021-01" db="EMBL/GenBank/DDBJ databases">
        <title>Adiantum capillus-veneris genome.</title>
        <authorList>
            <person name="Fang Y."/>
            <person name="Liao Q."/>
        </authorList>
    </citation>
    <scope>NUCLEOTIDE SEQUENCE</scope>
    <source>
        <strain evidence="16">H3</strain>
        <tissue evidence="16">Leaf</tissue>
    </source>
</reference>
<dbReference type="CDD" id="cd06899">
    <property type="entry name" value="lectin_legume_LecRK_Arcelin_ConA"/>
    <property type="match status" value="1"/>
</dbReference>
<name>A0A9D4U2T9_ADICA</name>
<dbReference type="Pfam" id="PF00139">
    <property type="entry name" value="Lectin_legB"/>
    <property type="match status" value="1"/>
</dbReference>
<keyword evidence="11 14" id="KW-0472">Membrane</keyword>
<feature type="binding site" evidence="12">
    <location>
        <position position="417"/>
    </location>
    <ligand>
        <name>ATP</name>
        <dbReference type="ChEBI" id="CHEBI:30616"/>
    </ligand>
</feature>
<comment type="caution">
    <text evidence="16">The sequence shown here is derived from an EMBL/GenBank/DDBJ whole genome shotgun (WGS) entry which is preliminary data.</text>
</comment>
<dbReference type="EMBL" id="JABFUD020000025">
    <property type="protein sequence ID" value="KAI5059146.1"/>
    <property type="molecule type" value="Genomic_DNA"/>
</dbReference>
<dbReference type="PANTHER" id="PTHR27007">
    <property type="match status" value="1"/>
</dbReference>
<evidence type="ECO:0000256" key="3">
    <source>
        <dbReference type="ARBA" id="ARBA00010217"/>
    </source>
</evidence>
<dbReference type="Gene3D" id="2.60.120.200">
    <property type="match status" value="1"/>
</dbReference>
<keyword evidence="6" id="KW-0732">Signal</keyword>
<feature type="transmembrane region" description="Helical" evidence="14">
    <location>
        <begin position="31"/>
        <end position="54"/>
    </location>
</feature>
<dbReference type="Gene3D" id="3.30.200.20">
    <property type="entry name" value="Phosphorylase Kinase, domain 1"/>
    <property type="match status" value="1"/>
</dbReference>
<dbReference type="InterPro" id="IPR050528">
    <property type="entry name" value="L-type_Lectin-RKs"/>
</dbReference>
<dbReference type="PROSITE" id="PS50011">
    <property type="entry name" value="PROTEIN_KINASE_DOM"/>
    <property type="match status" value="1"/>
</dbReference>
<feature type="compositionally biased region" description="Basic and acidic residues" evidence="13">
    <location>
        <begin position="509"/>
        <end position="522"/>
    </location>
</feature>
<organism evidence="16 17">
    <name type="scientific">Adiantum capillus-veneris</name>
    <name type="common">Maidenhair fern</name>
    <dbReference type="NCBI Taxonomy" id="13818"/>
    <lineage>
        <taxon>Eukaryota</taxon>
        <taxon>Viridiplantae</taxon>
        <taxon>Streptophyta</taxon>
        <taxon>Embryophyta</taxon>
        <taxon>Tracheophyta</taxon>
        <taxon>Polypodiopsida</taxon>
        <taxon>Polypodiidae</taxon>
        <taxon>Polypodiales</taxon>
        <taxon>Pteridineae</taxon>
        <taxon>Pteridaceae</taxon>
        <taxon>Vittarioideae</taxon>
        <taxon>Adiantum</taxon>
    </lineage>
</organism>
<dbReference type="InterPro" id="IPR000719">
    <property type="entry name" value="Prot_kinase_dom"/>
</dbReference>
<evidence type="ECO:0000256" key="5">
    <source>
        <dbReference type="ARBA" id="ARBA00022692"/>
    </source>
</evidence>
<keyword evidence="17" id="KW-1185">Reference proteome</keyword>
<evidence type="ECO:0000256" key="4">
    <source>
        <dbReference type="ARBA" id="ARBA00022679"/>
    </source>
</evidence>
<dbReference type="InterPro" id="IPR011009">
    <property type="entry name" value="Kinase-like_dom_sf"/>
</dbReference>
<evidence type="ECO:0000256" key="7">
    <source>
        <dbReference type="ARBA" id="ARBA00022734"/>
    </source>
</evidence>
<dbReference type="FunFam" id="3.30.200.20:FF:000178">
    <property type="entry name" value="serine/threonine-protein kinase PBS1-like"/>
    <property type="match status" value="1"/>
</dbReference>
<dbReference type="InterPro" id="IPR020635">
    <property type="entry name" value="Tyr_kinase_cat_dom"/>
</dbReference>
<dbReference type="SUPFAM" id="SSF49899">
    <property type="entry name" value="Concanavalin A-like lectins/glucanases"/>
    <property type="match status" value="1"/>
</dbReference>
<gene>
    <name evidence="16" type="ORF">GOP47_0025465</name>
</gene>
<evidence type="ECO:0000256" key="8">
    <source>
        <dbReference type="ARBA" id="ARBA00022741"/>
    </source>
</evidence>
<proteinExistence type="inferred from homology"/>
<dbReference type="GO" id="GO:0005524">
    <property type="term" value="F:ATP binding"/>
    <property type="evidence" value="ECO:0007669"/>
    <property type="project" value="UniProtKB-UniRule"/>
</dbReference>
<evidence type="ECO:0000256" key="14">
    <source>
        <dbReference type="SAM" id="Phobius"/>
    </source>
</evidence>
<dbReference type="SMART" id="SM00219">
    <property type="entry name" value="TyrKc"/>
    <property type="match status" value="1"/>
</dbReference>
<comment type="similarity">
    <text evidence="2">In the N-terminal section; belongs to the leguminous lectin family.</text>
</comment>
<evidence type="ECO:0000256" key="11">
    <source>
        <dbReference type="ARBA" id="ARBA00023136"/>
    </source>
</evidence>
<dbReference type="Pfam" id="PF07714">
    <property type="entry name" value="PK_Tyr_Ser-Thr"/>
    <property type="match status" value="1"/>
</dbReference>
<keyword evidence="9 12" id="KW-0067">ATP-binding</keyword>
<evidence type="ECO:0000256" key="9">
    <source>
        <dbReference type="ARBA" id="ARBA00022840"/>
    </source>
</evidence>
<dbReference type="InterPro" id="IPR017441">
    <property type="entry name" value="Protein_kinase_ATP_BS"/>
</dbReference>
<comment type="subcellular location">
    <subcellularLocation>
        <location evidence="1">Membrane</location>
        <topology evidence="1">Single-pass type I membrane protein</topology>
    </subcellularLocation>
</comment>
<sequence>MRPTCSSLYRPASFCRRQARAPSSSFSRTSIIVPAFSDVLLLIINITFFCAIFLSTPSPCLANTQFSFPIFNPNEPTLKFSNNSNVDNQALQITRNSGSRDVSNTSGQITHQQQLQLWHDSYSYTASFNTSFLINMGPIMGGGTNDTGGGMTFMLTSLPAIEHLRNSSGSLLGLFDGSSSTKDQAQRVAIEFDTFKDSFDPDGNHHVGIDVHSSVYSTLAIPLSPLGIRLTDTSTSEGIYTSVWIDYDGRLFTLDVYLANQGSSRMTKPTDPIISGYPINLRDYLPQNVYVGFSASLGTILESHCVLRWDFNSTNFPEKSKISLIVGITIGGVAAIVLLVGLIAILLVRRRRRNQRLMDMEDLTNLHYGPRKFAYRDLKRATNGFSEASSLGRGGFGEVYKGVLRSNNGITTEVAVKCLSQKSKQGEKEFKAEVMSMGRMRHKNLVQLLGWSYGSHRGLMLVYEYLPNRSLDRWIGQGQEAGGERPQAKQCDARCRLQCKNRGLWSRQAHQDGARKRTDGDHRRHLRLHSARIDRTGHRQQRV</sequence>
<feature type="region of interest" description="Disordered" evidence="13">
    <location>
        <begin position="506"/>
        <end position="543"/>
    </location>
</feature>
<keyword evidence="8 12" id="KW-0547">Nucleotide-binding</keyword>
<evidence type="ECO:0000256" key="12">
    <source>
        <dbReference type="PROSITE-ProRule" id="PRU10141"/>
    </source>
</evidence>
<evidence type="ECO:0000256" key="13">
    <source>
        <dbReference type="SAM" id="MobiDB-lite"/>
    </source>
</evidence>
<evidence type="ECO:0000313" key="16">
    <source>
        <dbReference type="EMBL" id="KAI5059146.1"/>
    </source>
</evidence>
<protein>
    <recommendedName>
        <fullName evidence="15">Protein kinase domain-containing protein</fullName>
    </recommendedName>
</protein>
<evidence type="ECO:0000256" key="6">
    <source>
        <dbReference type="ARBA" id="ARBA00022729"/>
    </source>
</evidence>
<keyword evidence="10 14" id="KW-1133">Transmembrane helix</keyword>
<dbReference type="InterPro" id="IPR001220">
    <property type="entry name" value="Legume_lectin_dom"/>
</dbReference>
<evidence type="ECO:0000259" key="15">
    <source>
        <dbReference type="PROSITE" id="PS50011"/>
    </source>
</evidence>
<dbReference type="GO" id="GO:0004713">
    <property type="term" value="F:protein tyrosine kinase activity"/>
    <property type="evidence" value="ECO:0007669"/>
    <property type="project" value="InterPro"/>
</dbReference>
<dbReference type="AlphaFoldDB" id="A0A9D4U2T9"/>
<dbReference type="GO" id="GO:0030246">
    <property type="term" value="F:carbohydrate binding"/>
    <property type="evidence" value="ECO:0007669"/>
    <property type="project" value="UniProtKB-KW"/>
</dbReference>
<feature type="domain" description="Protein kinase" evidence="15">
    <location>
        <begin position="385"/>
        <end position="543"/>
    </location>
</feature>
<keyword evidence="7" id="KW-0430">Lectin</keyword>
<dbReference type="SUPFAM" id="SSF56112">
    <property type="entry name" value="Protein kinase-like (PK-like)"/>
    <property type="match status" value="1"/>
</dbReference>
<evidence type="ECO:0000256" key="2">
    <source>
        <dbReference type="ARBA" id="ARBA00008536"/>
    </source>
</evidence>
<keyword evidence="5 14" id="KW-0812">Transmembrane</keyword>
<accession>A0A9D4U2T9</accession>
<dbReference type="InterPro" id="IPR013320">
    <property type="entry name" value="ConA-like_dom_sf"/>
</dbReference>
<dbReference type="Proteomes" id="UP000886520">
    <property type="component" value="Chromosome 25"/>
</dbReference>
<comment type="similarity">
    <text evidence="3">In the C-terminal section; belongs to the protein kinase superfamily. Ser/Thr protein kinase family.</text>
</comment>
<evidence type="ECO:0000256" key="10">
    <source>
        <dbReference type="ARBA" id="ARBA00022989"/>
    </source>
</evidence>
<keyword evidence="4" id="KW-0808">Transferase</keyword>
<evidence type="ECO:0000256" key="1">
    <source>
        <dbReference type="ARBA" id="ARBA00004479"/>
    </source>
</evidence>
<dbReference type="GO" id="GO:0051707">
    <property type="term" value="P:response to other organism"/>
    <property type="evidence" value="ECO:0007669"/>
    <property type="project" value="UniProtKB-ARBA"/>
</dbReference>
<dbReference type="InterPro" id="IPR001245">
    <property type="entry name" value="Ser-Thr/Tyr_kinase_cat_dom"/>
</dbReference>
<dbReference type="OrthoDB" id="1913956at2759"/>
<evidence type="ECO:0000313" key="17">
    <source>
        <dbReference type="Proteomes" id="UP000886520"/>
    </source>
</evidence>
<dbReference type="GO" id="GO:0016020">
    <property type="term" value="C:membrane"/>
    <property type="evidence" value="ECO:0007669"/>
    <property type="project" value="UniProtKB-SubCell"/>
</dbReference>
<dbReference type="GO" id="GO:0006952">
    <property type="term" value="P:defense response"/>
    <property type="evidence" value="ECO:0007669"/>
    <property type="project" value="UniProtKB-ARBA"/>
</dbReference>
<dbReference type="PROSITE" id="PS00107">
    <property type="entry name" value="PROTEIN_KINASE_ATP"/>
    <property type="match status" value="1"/>
</dbReference>
<feature type="transmembrane region" description="Helical" evidence="14">
    <location>
        <begin position="322"/>
        <end position="348"/>
    </location>
</feature>